<evidence type="ECO:0000256" key="7">
    <source>
        <dbReference type="PROSITE-ProRule" id="PRU10141"/>
    </source>
</evidence>
<feature type="binding site" evidence="7">
    <location>
        <position position="41"/>
    </location>
    <ligand>
        <name>ATP</name>
        <dbReference type="ChEBI" id="CHEBI:30616"/>
    </ligand>
</feature>
<keyword evidence="2" id="KW-0723">Serine/threonine-protein kinase</keyword>
<dbReference type="PANTHER" id="PTHR43289">
    <property type="entry name" value="MITOGEN-ACTIVATED PROTEIN KINASE KINASE KINASE 20-RELATED"/>
    <property type="match status" value="1"/>
</dbReference>
<dbReference type="AlphaFoldDB" id="A0A7K0CG44"/>
<feature type="compositionally biased region" description="Polar residues" evidence="8">
    <location>
        <begin position="422"/>
        <end position="435"/>
    </location>
</feature>
<accession>A0A7K0CG44</accession>
<dbReference type="SUPFAM" id="SSF56112">
    <property type="entry name" value="Protein kinase-like (PK-like)"/>
    <property type="match status" value="1"/>
</dbReference>
<organism evidence="10 11">
    <name type="scientific">Streptomyces smaragdinus</name>
    <dbReference type="NCBI Taxonomy" id="2585196"/>
    <lineage>
        <taxon>Bacteria</taxon>
        <taxon>Bacillati</taxon>
        <taxon>Actinomycetota</taxon>
        <taxon>Actinomycetes</taxon>
        <taxon>Kitasatosporales</taxon>
        <taxon>Streptomycetaceae</taxon>
        <taxon>Streptomyces</taxon>
    </lineage>
</organism>
<evidence type="ECO:0000256" key="5">
    <source>
        <dbReference type="ARBA" id="ARBA00022777"/>
    </source>
</evidence>
<gene>
    <name evidence="10" type="primary">pknD_10</name>
    <name evidence="10" type="ORF">SRB5_25830</name>
</gene>
<keyword evidence="5 10" id="KW-0418">Kinase</keyword>
<dbReference type="Proteomes" id="UP000466345">
    <property type="component" value="Unassembled WGS sequence"/>
</dbReference>
<keyword evidence="6 7" id="KW-0067">ATP-binding</keyword>
<dbReference type="GO" id="GO:0005524">
    <property type="term" value="F:ATP binding"/>
    <property type="evidence" value="ECO:0007669"/>
    <property type="project" value="UniProtKB-UniRule"/>
</dbReference>
<dbReference type="InterPro" id="IPR000719">
    <property type="entry name" value="Prot_kinase_dom"/>
</dbReference>
<dbReference type="GO" id="GO:0004674">
    <property type="term" value="F:protein serine/threonine kinase activity"/>
    <property type="evidence" value="ECO:0007669"/>
    <property type="project" value="UniProtKB-KW"/>
</dbReference>
<dbReference type="Gene3D" id="3.40.50.2300">
    <property type="match status" value="2"/>
</dbReference>
<keyword evidence="4 7" id="KW-0547">Nucleotide-binding</keyword>
<evidence type="ECO:0000256" key="4">
    <source>
        <dbReference type="ARBA" id="ARBA00022741"/>
    </source>
</evidence>
<dbReference type="PANTHER" id="PTHR43289:SF6">
    <property type="entry name" value="SERINE_THREONINE-PROTEIN KINASE NEKL-3"/>
    <property type="match status" value="1"/>
</dbReference>
<dbReference type="RefSeq" id="WP_153451971.1">
    <property type="nucleotide sequence ID" value="NZ_WEGJ01000006.1"/>
</dbReference>
<evidence type="ECO:0000256" key="2">
    <source>
        <dbReference type="ARBA" id="ARBA00022527"/>
    </source>
</evidence>
<name>A0A7K0CG44_9ACTN</name>
<dbReference type="SMART" id="SM00220">
    <property type="entry name" value="S_TKc"/>
    <property type="match status" value="1"/>
</dbReference>
<reference evidence="10 11" key="1">
    <citation type="submission" date="2019-10" db="EMBL/GenBank/DDBJ databases">
        <title>Streptomyces smaragdinus sp. nov. and Streptomyces fabii sp. nov., isolated from the gut of fungus growing-termite Macrotermes natalensis.</title>
        <authorList>
            <person name="Schwitalla J."/>
            <person name="Benndorf R."/>
            <person name="Martin K."/>
            <person name="De Beer W."/>
            <person name="Kaster A.-K."/>
            <person name="Vollmers J."/>
            <person name="Poulsen M."/>
            <person name="Beemelmanns C."/>
        </authorList>
    </citation>
    <scope>NUCLEOTIDE SEQUENCE [LARGE SCALE GENOMIC DNA]</scope>
    <source>
        <strain evidence="10 11">RB5</strain>
    </source>
</reference>
<dbReference type="PROSITE" id="PS50011">
    <property type="entry name" value="PROTEIN_KINASE_DOM"/>
    <property type="match status" value="1"/>
</dbReference>
<evidence type="ECO:0000313" key="10">
    <source>
        <dbReference type="EMBL" id="MQY12449.1"/>
    </source>
</evidence>
<dbReference type="CDD" id="cd14014">
    <property type="entry name" value="STKc_PknB_like"/>
    <property type="match status" value="1"/>
</dbReference>
<dbReference type="InterPro" id="IPR017441">
    <property type="entry name" value="Protein_kinase_ATP_BS"/>
</dbReference>
<dbReference type="SUPFAM" id="SSF53822">
    <property type="entry name" value="Periplasmic binding protein-like I"/>
    <property type="match status" value="1"/>
</dbReference>
<sequence>MAESGELLDGRYELLDRLGAGGMGEVWRARDTRLGREVAVKVFAPPGEADEADRAEMLARFGREARAVAVLESPYVVALYEHGVAGDVPYLVMALVRGRSVEQVLKDEGRIPWRRALAWTEQACRALEAAHTAGIVHRDIKPANLMVTGDGDEIRVLDFGIARFVEAADQRLTRTGALPFGSVLYMAPERFRDDAGDGRTDLYALGCVLFEVLVGRPPYTGSSAQVMYNHLNDTPLRPSRAVRGLPAAVDRLVLSLMARDPADRPADARAAAEAVREVLDGASETPAAPPDPEPAPAAPVRRTPMPPPVPIRTPAPRPYPAPVWPLPPPPAVRPQRRVVRTVLIGAGVLLGVGRLVTGGDGSAAPEPPTNVRETRPFGPYALGAMAYSSPSGGQDTDLIRVVQAAFRDGDGHDNVTVDPVTLSGTDVSGNPTNDWLNENSGLVGVVAGDPGTDLPDGTYDRLPVVRACRPDQAPYRSYAEGGGELNSVISTEGMGAVLAHRLAARDGVDRVLVAGDLGAPAARTLIDTLRSLDIEVRRESITADQDDAKARLASAVRDARADAVYVETSAPDSDSWLRAVDASGFTGIRAFWDWSAPSCTGPVKPPPAKRPPAGWLRVRGYYSAALDPDRERAAQVERRLGKGLAAKPYTVEEYDATRALVTAWQLVQPSDLTLDQSDWPRQTLGDMLPRAIVTDALNGRWNTLADAAAHPSAWLDRSTGNGGWKQLEEARG</sequence>
<dbReference type="InterPro" id="IPR028082">
    <property type="entry name" value="Peripla_BP_I"/>
</dbReference>
<evidence type="ECO:0000256" key="6">
    <source>
        <dbReference type="ARBA" id="ARBA00022840"/>
    </source>
</evidence>
<evidence type="ECO:0000256" key="3">
    <source>
        <dbReference type="ARBA" id="ARBA00022679"/>
    </source>
</evidence>
<feature type="region of interest" description="Disordered" evidence="8">
    <location>
        <begin position="280"/>
        <end position="308"/>
    </location>
</feature>
<dbReference type="Gene3D" id="1.10.510.10">
    <property type="entry name" value="Transferase(Phosphotransferase) domain 1"/>
    <property type="match status" value="1"/>
</dbReference>
<feature type="compositionally biased region" description="Pro residues" evidence="8">
    <location>
        <begin position="287"/>
        <end position="297"/>
    </location>
</feature>
<keyword evidence="11" id="KW-1185">Reference proteome</keyword>
<dbReference type="FunFam" id="1.10.510.10:FF:000021">
    <property type="entry name" value="Serine/threonine protein kinase"/>
    <property type="match status" value="1"/>
</dbReference>
<dbReference type="PROSITE" id="PS00107">
    <property type="entry name" value="PROTEIN_KINASE_ATP"/>
    <property type="match status" value="1"/>
</dbReference>
<protein>
    <recommendedName>
        <fullName evidence="1">non-specific serine/threonine protein kinase</fullName>
        <ecNumber evidence="1">2.7.11.1</ecNumber>
    </recommendedName>
</protein>
<dbReference type="Pfam" id="PF00069">
    <property type="entry name" value="Pkinase"/>
    <property type="match status" value="1"/>
</dbReference>
<feature type="domain" description="Protein kinase" evidence="9">
    <location>
        <begin position="12"/>
        <end position="279"/>
    </location>
</feature>
<dbReference type="OrthoDB" id="3985397at2"/>
<evidence type="ECO:0000313" key="11">
    <source>
        <dbReference type="Proteomes" id="UP000466345"/>
    </source>
</evidence>
<feature type="region of interest" description="Disordered" evidence="8">
    <location>
        <begin position="416"/>
        <end position="435"/>
    </location>
</feature>
<keyword evidence="3 10" id="KW-0808">Transferase</keyword>
<evidence type="ECO:0000256" key="8">
    <source>
        <dbReference type="SAM" id="MobiDB-lite"/>
    </source>
</evidence>
<evidence type="ECO:0000259" key="9">
    <source>
        <dbReference type="PROSITE" id="PS50011"/>
    </source>
</evidence>
<dbReference type="EC" id="2.7.11.1" evidence="1"/>
<evidence type="ECO:0000256" key="1">
    <source>
        <dbReference type="ARBA" id="ARBA00012513"/>
    </source>
</evidence>
<comment type="caution">
    <text evidence="10">The sequence shown here is derived from an EMBL/GenBank/DDBJ whole genome shotgun (WGS) entry which is preliminary data.</text>
</comment>
<dbReference type="InterPro" id="IPR008271">
    <property type="entry name" value="Ser/Thr_kinase_AS"/>
</dbReference>
<dbReference type="Gene3D" id="3.30.200.20">
    <property type="entry name" value="Phosphorylase Kinase, domain 1"/>
    <property type="match status" value="1"/>
</dbReference>
<proteinExistence type="predicted"/>
<dbReference type="PROSITE" id="PS00108">
    <property type="entry name" value="PROTEIN_KINASE_ST"/>
    <property type="match status" value="1"/>
</dbReference>
<dbReference type="EMBL" id="WEGJ01000006">
    <property type="protein sequence ID" value="MQY12449.1"/>
    <property type="molecule type" value="Genomic_DNA"/>
</dbReference>
<dbReference type="InterPro" id="IPR011009">
    <property type="entry name" value="Kinase-like_dom_sf"/>
</dbReference>